<organism evidence="1 2">
    <name type="scientific">Auriscalpium vulgare</name>
    <dbReference type="NCBI Taxonomy" id="40419"/>
    <lineage>
        <taxon>Eukaryota</taxon>
        <taxon>Fungi</taxon>
        <taxon>Dikarya</taxon>
        <taxon>Basidiomycota</taxon>
        <taxon>Agaricomycotina</taxon>
        <taxon>Agaricomycetes</taxon>
        <taxon>Russulales</taxon>
        <taxon>Auriscalpiaceae</taxon>
        <taxon>Auriscalpium</taxon>
    </lineage>
</organism>
<accession>A0ACB8S7K2</accession>
<dbReference type="EMBL" id="MU275849">
    <property type="protein sequence ID" value="KAI0051820.1"/>
    <property type="molecule type" value="Genomic_DNA"/>
</dbReference>
<sequence>MRGEDDEREFRASTRHPFPPGQRPDVPTEHRQCLAAYVEVNGVKAYALFDSGSTTVSVTPDFAKVSRIPLVALENPVTLQLGCVGSRSKINFGASVDIKVGPVNDLQYVDIVNIDRYDMIVGTPFMYRFGVCLDFARRSVSVRGKDIPLLGDSDQLATAKRRVISAPRIQSKQH</sequence>
<gene>
    <name evidence="1" type="ORF">FA95DRAFT_1484500</name>
</gene>
<dbReference type="Proteomes" id="UP000814033">
    <property type="component" value="Unassembled WGS sequence"/>
</dbReference>
<comment type="caution">
    <text evidence="1">The sequence shown here is derived from an EMBL/GenBank/DDBJ whole genome shotgun (WGS) entry which is preliminary data.</text>
</comment>
<proteinExistence type="predicted"/>
<reference evidence="1" key="2">
    <citation type="journal article" date="2022" name="New Phytol.">
        <title>Evolutionary transition to the ectomycorrhizal habit in the genomes of a hyperdiverse lineage of mushroom-forming fungi.</title>
        <authorList>
            <person name="Looney B."/>
            <person name="Miyauchi S."/>
            <person name="Morin E."/>
            <person name="Drula E."/>
            <person name="Courty P.E."/>
            <person name="Kohler A."/>
            <person name="Kuo A."/>
            <person name="LaButti K."/>
            <person name="Pangilinan J."/>
            <person name="Lipzen A."/>
            <person name="Riley R."/>
            <person name="Andreopoulos W."/>
            <person name="He G."/>
            <person name="Johnson J."/>
            <person name="Nolan M."/>
            <person name="Tritt A."/>
            <person name="Barry K.W."/>
            <person name="Grigoriev I.V."/>
            <person name="Nagy L.G."/>
            <person name="Hibbett D."/>
            <person name="Henrissat B."/>
            <person name="Matheny P.B."/>
            <person name="Labbe J."/>
            <person name="Martin F.M."/>
        </authorList>
    </citation>
    <scope>NUCLEOTIDE SEQUENCE</scope>
    <source>
        <strain evidence="1">FP105234-sp</strain>
    </source>
</reference>
<reference evidence="1" key="1">
    <citation type="submission" date="2021-02" db="EMBL/GenBank/DDBJ databases">
        <authorList>
            <consortium name="DOE Joint Genome Institute"/>
            <person name="Ahrendt S."/>
            <person name="Looney B.P."/>
            <person name="Miyauchi S."/>
            <person name="Morin E."/>
            <person name="Drula E."/>
            <person name="Courty P.E."/>
            <person name="Chicoki N."/>
            <person name="Fauchery L."/>
            <person name="Kohler A."/>
            <person name="Kuo A."/>
            <person name="Labutti K."/>
            <person name="Pangilinan J."/>
            <person name="Lipzen A."/>
            <person name="Riley R."/>
            <person name="Andreopoulos W."/>
            <person name="He G."/>
            <person name="Johnson J."/>
            <person name="Barry K.W."/>
            <person name="Grigoriev I.V."/>
            <person name="Nagy L."/>
            <person name="Hibbett D."/>
            <person name="Henrissat B."/>
            <person name="Matheny P.B."/>
            <person name="Labbe J."/>
            <person name="Martin F."/>
        </authorList>
    </citation>
    <scope>NUCLEOTIDE SEQUENCE</scope>
    <source>
        <strain evidence="1">FP105234-sp</strain>
    </source>
</reference>
<keyword evidence="2" id="KW-1185">Reference proteome</keyword>
<evidence type="ECO:0000313" key="1">
    <source>
        <dbReference type="EMBL" id="KAI0051820.1"/>
    </source>
</evidence>
<protein>
    <submittedName>
        <fullName evidence="1">Uncharacterized protein</fullName>
    </submittedName>
</protein>
<evidence type="ECO:0000313" key="2">
    <source>
        <dbReference type="Proteomes" id="UP000814033"/>
    </source>
</evidence>
<name>A0ACB8S7K2_9AGAM</name>